<dbReference type="EMBL" id="MGDE01000247">
    <property type="protein sequence ID" value="OGL42942.1"/>
    <property type="molecule type" value="Genomic_DNA"/>
</dbReference>
<reference evidence="3 4" key="1">
    <citation type="journal article" date="2016" name="Nat. Commun.">
        <title>Thousands of microbial genomes shed light on interconnected biogeochemical processes in an aquifer system.</title>
        <authorList>
            <person name="Anantharaman K."/>
            <person name="Brown C.T."/>
            <person name="Hug L.A."/>
            <person name="Sharon I."/>
            <person name="Castelle C.J."/>
            <person name="Probst A.J."/>
            <person name="Thomas B.C."/>
            <person name="Singh A."/>
            <person name="Wilkins M.J."/>
            <person name="Karaoz U."/>
            <person name="Brodie E.L."/>
            <person name="Williams K.H."/>
            <person name="Hubbard S.S."/>
            <person name="Banfield J.F."/>
        </authorList>
    </citation>
    <scope>NUCLEOTIDE SEQUENCE [LARGE SCALE GENOMIC DNA]</scope>
</reference>
<accession>A0A1F7RMZ2</accession>
<comment type="caution">
    <text evidence="3">The sequence shown here is derived from an EMBL/GenBank/DDBJ whole genome shotgun (WGS) entry which is preliminary data.</text>
</comment>
<dbReference type="InterPro" id="IPR001451">
    <property type="entry name" value="Hexapep"/>
</dbReference>
<dbReference type="GO" id="GO:0016740">
    <property type="term" value="F:transferase activity"/>
    <property type="evidence" value="ECO:0007669"/>
    <property type="project" value="UniProtKB-KW"/>
</dbReference>
<name>A0A1F7RMZ2_9BACT</name>
<protein>
    <recommendedName>
        <fullName evidence="5">Acetyltransferase</fullName>
    </recommendedName>
</protein>
<dbReference type="PANTHER" id="PTHR23416">
    <property type="entry name" value="SIALIC ACID SYNTHASE-RELATED"/>
    <property type="match status" value="1"/>
</dbReference>
<dbReference type="Pfam" id="PF14602">
    <property type="entry name" value="Hexapep_2"/>
    <property type="match status" value="1"/>
</dbReference>
<keyword evidence="2" id="KW-0677">Repeat</keyword>
<sequence length="193" mass="21152">MLKTELDAYKIFVLTYFPGKLGYRLRYHYYSKRFARCGKHVSFSPSCIIRGEQNITIGDYVGFGLYNYLYAGIEKDDVKIQIGNNVSFNSNVMLNADIGGNIRIGDNVLIGPNVVLRTANHAFSRRDIFIKQQGHTAGPIHIGDDVWIAANVVIVADVTIGNGAIVAAGAVVTKNVDDYSIVAGVPARKIGNR</sequence>
<organism evidence="3 4">
    <name type="scientific">Candidatus Schekmanbacteria bacterium RBG_16_38_10</name>
    <dbReference type="NCBI Taxonomy" id="1817879"/>
    <lineage>
        <taxon>Bacteria</taxon>
        <taxon>Candidatus Schekmaniibacteriota</taxon>
    </lineage>
</organism>
<evidence type="ECO:0000256" key="1">
    <source>
        <dbReference type="ARBA" id="ARBA00022679"/>
    </source>
</evidence>
<dbReference type="InterPro" id="IPR018357">
    <property type="entry name" value="Hexapep_transf_CS"/>
</dbReference>
<evidence type="ECO:0000313" key="3">
    <source>
        <dbReference type="EMBL" id="OGL42942.1"/>
    </source>
</evidence>
<evidence type="ECO:0008006" key="5">
    <source>
        <dbReference type="Google" id="ProtNLM"/>
    </source>
</evidence>
<proteinExistence type="predicted"/>
<keyword evidence="1" id="KW-0808">Transferase</keyword>
<dbReference type="InterPro" id="IPR011004">
    <property type="entry name" value="Trimer_LpxA-like_sf"/>
</dbReference>
<dbReference type="Pfam" id="PF00132">
    <property type="entry name" value="Hexapep"/>
    <property type="match status" value="1"/>
</dbReference>
<dbReference type="Gene3D" id="2.160.10.10">
    <property type="entry name" value="Hexapeptide repeat proteins"/>
    <property type="match status" value="1"/>
</dbReference>
<evidence type="ECO:0000313" key="4">
    <source>
        <dbReference type="Proteomes" id="UP000178797"/>
    </source>
</evidence>
<gene>
    <name evidence="3" type="ORF">A2W05_10550</name>
</gene>
<dbReference type="CDD" id="cd04647">
    <property type="entry name" value="LbH_MAT_like"/>
    <property type="match status" value="1"/>
</dbReference>
<dbReference type="SUPFAM" id="SSF51161">
    <property type="entry name" value="Trimeric LpxA-like enzymes"/>
    <property type="match status" value="1"/>
</dbReference>
<dbReference type="PROSITE" id="PS00101">
    <property type="entry name" value="HEXAPEP_TRANSFERASES"/>
    <property type="match status" value="1"/>
</dbReference>
<dbReference type="Proteomes" id="UP000178797">
    <property type="component" value="Unassembled WGS sequence"/>
</dbReference>
<dbReference type="AlphaFoldDB" id="A0A1F7RMZ2"/>
<evidence type="ECO:0000256" key="2">
    <source>
        <dbReference type="ARBA" id="ARBA00022737"/>
    </source>
</evidence>
<dbReference type="InterPro" id="IPR051159">
    <property type="entry name" value="Hexapeptide_acetyltransf"/>
</dbReference>